<accession>A0A413T4L9</accession>
<organism evidence="1 2">
    <name type="scientific">Phocaeicola coprophilus</name>
    <dbReference type="NCBI Taxonomy" id="387090"/>
    <lineage>
        <taxon>Bacteria</taxon>
        <taxon>Pseudomonadati</taxon>
        <taxon>Bacteroidota</taxon>
        <taxon>Bacteroidia</taxon>
        <taxon>Bacteroidales</taxon>
        <taxon>Bacteroidaceae</taxon>
        <taxon>Phocaeicola</taxon>
    </lineage>
</organism>
<dbReference type="EMBL" id="QSFT01000002">
    <property type="protein sequence ID" value="RHA78638.1"/>
    <property type="molecule type" value="Genomic_DNA"/>
</dbReference>
<dbReference type="PROSITE" id="PS51257">
    <property type="entry name" value="PROKAR_LIPOPROTEIN"/>
    <property type="match status" value="1"/>
</dbReference>
<protein>
    <submittedName>
        <fullName evidence="1">Uncharacterized protein</fullName>
    </submittedName>
</protein>
<dbReference type="AlphaFoldDB" id="A0A413T4L9"/>
<evidence type="ECO:0000313" key="2">
    <source>
        <dbReference type="Proteomes" id="UP000283855"/>
    </source>
</evidence>
<gene>
    <name evidence="1" type="ORF">DW921_01440</name>
</gene>
<dbReference type="GeneID" id="78406635"/>
<comment type="caution">
    <text evidence="1">The sequence shown here is derived from an EMBL/GenBank/DDBJ whole genome shotgun (WGS) entry which is preliminary data.</text>
</comment>
<name>A0A413T4L9_9BACT</name>
<proteinExistence type="predicted"/>
<sequence length="303" mass="32838">MELKGFVFKKGLMIGSVALLSQMFMACSSDSNGPQSPGEEIASRVVTARWVAFDGGGQAVESDSEIFDMQACLFEDGVLTKVYRGLSVSGDECTLQVDRTEGNLYMLANTSALVDWDHLQDSGMTEEEWLKTVVALPDSKSAGYAVGSVALETYADNGGALPLNLKRGMTRLDLKFNVAGTASLSSLTLSGIARSAYLFPQSEGVKTPEGALRADTTLVFDEPLSQDASGVLYLGEQENQGIQVEVVVSFDGESPRRLRKLIEGDLKRNTIYTVTIRKDDIDIVTRPVLDEWEQGSDTELVPL</sequence>
<evidence type="ECO:0000313" key="1">
    <source>
        <dbReference type="EMBL" id="RHA78638.1"/>
    </source>
</evidence>
<dbReference type="RefSeq" id="WP_008142735.1">
    <property type="nucleotide sequence ID" value="NZ_CABJGD010000002.1"/>
</dbReference>
<dbReference type="Proteomes" id="UP000283855">
    <property type="component" value="Unassembled WGS sequence"/>
</dbReference>
<reference evidence="1 2" key="1">
    <citation type="submission" date="2018-08" db="EMBL/GenBank/DDBJ databases">
        <title>A genome reference for cultivated species of the human gut microbiota.</title>
        <authorList>
            <person name="Zou Y."/>
            <person name="Xue W."/>
            <person name="Luo G."/>
        </authorList>
    </citation>
    <scope>NUCLEOTIDE SEQUENCE [LARGE SCALE GENOMIC DNA]</scope>
    <source>
        <strain evidence="1 2">AM42-38</strain>
    </source>
</reference>